<dbReference type="InterPro" id="IPR037066">
    <property type="entry name" value="Plug_dom_sf"/>
</dbReference>
<dbReference type="SUPFAM" id="SSF56935">
    <property type="entry name" value="Porins"/>
    <property type="match status" value="1"/>
</dbReference>
<name>H1DIE9_9BACT</name>
<keyword evidence="7" id="KW-0998">Cell outer membrane</keyword>
<dbReference type="RefSeq" id="WP_009137325.1">
    <property type="nucleotide sequence ID" value="NZ_JH594596.1"/>
</dbReference>
<dbReference type="GO" id="GO:0044718">
    <property type="term" value="P:siderophore transmembrane transport"/>
    <property type="evidence" value="ECO:0007669"/>
    <property type="project" value="TreeGrafter"/>
</dbReference>
<dbReference type="PANTHER" id="PTHR30069">
    <property type="entry name" value="TONB-DEPENDENT OUTER MEMBRANE RECEPTOR"/>
    <property type="match status" value="1"/>
</dbReference>
<evidence type="ECO:0000313" key="10">
    <source>
        <dbReference type="Proteomes" id="UP000004892"/>
    </source>
</evidence>
<organism evidence="9 10">
    <name type="scientific">Odoribacter laneus YIT 12061</name>
    <dbReference type="NCBI Taxonomy" id="742817"/>
    <lineage>
        <taxon>Bacteria</taxon>
        <taxon>Pseudomonadati</taxon>
        <taxon>Bacteroidota</taxon>
        <taxon>Bacteroidia</taxon>
        <taxon>Bacteroidales</taxon>
        <taxon>Odoribacteraceae</taxon>
        <taxon>Odoribacter</taxon>
    </lineage>
</organism>
<dbReference type="GO" id="GO:0009279">
    <property type="term" value="C:cell outer membrane"/>
    <property type="evidence" value="ECO:0007669"/>
    <property type="project" value="UniProtKB-SubCell"/>
</dbReference>
<protein>
    <recommendedName>
        <fullName evidence="8">TonB-dependent receptor plug domain-containing protein</fullName>
    </recommendedName>
</protein>
<dbReference type="InterPro" id="IPR012910">
    <property type="entry name" value="Plug_dom"/>
</dbReference>
<dbReference type="GeneID" id="98069728"/>
<dbReference type="Pfam" id="PF07715">
    <property type="entry name" value="Plug"/>
    <property type="match status" value="1"/>
</dbReference>
<dbReference type="Pfam" id="PF13715">
    <property type="entry name" value="CarbopepD_reg_2"/>
    <property type="match status" value="1"/>
</dbReference>
<comment type="caution">
    <text evidence="9">The sequence shown here is derived from an EMBL/GenBank/DDBJ whole genome shotgun (WGS) entry which is preliminary data.</text>
</comment>
<evidence type="ECO:0000259" key="8">
    <source>
        <dbReference type="Pfam" id="PF07715"/>
    </source>
</evidence>
<feature type="domain" description="TonB-dependent receptor plug" evidence="8">
    <location>
        <begin position="126"/>
        <end position="246"/>
    </location>
</feature>
<dbReference type="InterPro" id="IPR039426">
    <property type="entry name" value="TonB-dep_rcpt-like"/>
</dbReference>
<proteinExistence type="predicted"/>
<accession>H1DIE9</accession>
<dbReference type="AlphaFoldDB" id="H1DIE9"/>
<evidence type="ECO:0000256" key="2">
    <source>
        <dbReference type="ARBA" id="ARBA00022448"/>
    </source>
</evidence>
<dbReference type="PATRIC" id="fig|742817.3.peg.2327"/>
<dbReference type="EMBL" id="ADMC01000025">
    <property type="protein sequence ID" value="EHP46561.1"/>
    <property type="molecule type" value="Genomic_DNA"/>
</dbReference>
<dbReference type="Proteomes" id="UP000004892">
    <property type="component" value="Unassembled WGS sequence"/>
</dbReference>
<evidence type="ECO:0000256" key="5">
    <source>
        <dbReference type="ARBA" id="ARBA00022729"/>
    </source>
</evidence>
<dbReference type="PANTHER" id="PTHR30069:SF29">
    <property type="entry name" value="HEMOGLOBIN AND HEMOGLOBIN-HAPTOGLOBIN-BINDING PROTEIN 1-RELATED"/>
    <property type="match status" value="1"/>
</dbReference>
<evidence type="ECO:0000256" key="4">
    <source>
        <dbReference type="ARBA" id="ARBA00022692"/>
    </source>
</evidence>
<sequence>MKFKVLFILSVAIWLTGQIPVWGQSAKVTLSGTVSDAKNGETMPAVVVNIKELNLWATSDIDGNFHFKNVTPGTYTLTASCLGYEDYSIKIALSKAVENYKLKLNAQSLALEEVVVTAKEGGKLNSSSTINKTAIDHLQGASLTDVMQLLPGSVTTNPDLTKINKISIRDISGDDATNALGTAVIVDGARLSNDANLQSRNDISAFETTKGTGVDARQVSVDNVESVEIIRGVASAEYGDMTSGAVVVKTKAGKTPFQVRFKTDPNIKQVSAGKGLSLGENKGFFNVDAEYARAFKDVRTPSKSFDRVTAQFGYSNIFNPEKRAVSFNAKLKGIFIKDKYERDPDQVKDEVYKAQEQQVSLNLYGNWMIQKPWLTNINYNLFGSYGNQYNREKIWRTPGRVPSTSETITGEQEGILLPYEYFSDLKIKGKPIYVTAKVTANVAGKYGSVYNKFLLGAEWSTKGNKGEGKTFDANRTPSQNLRPRSFKDIPFIQEYTGFIEDKVTFTMNKKSLELSAGLRFTTIETRDYDYGVVFDPRFNARFVFLDNKWNRKGFQHLSIRAGWGILHKMPGLAYLYPDPSYVDRSSFSYNDEENNYSLGVMTTMVTETANRDLELPKSTNFEFGVDLKFWGITANLAYFNEKLRKGFSFAGAARPFFYREYNLVNESGKRPQFVNGMVEVDGKPVDYSIRETFATYNRAANGVSNDKWGIEYSLDFGKIKAISTSVIVDGAYFYNKQLENNLQMQYETSNFGGGIKDYPFVGIYAGGNTNSGSNGTKSQRLNTNVRLVTHLPKLRLIFTLTGQCVWIDKTQRLAEYQGKSLLYYRDQDKNIVDGSNPDAIAAICVNPVAYMDLEGRIHPFTEAERLNPDFDRYIRTSRPEYFTTDSQDPYFMLNMRLTKEIGRIASLSFYANNFTNSRPRRFFRSGAYYQRLNTEMSFGAELQLKF</sequence>
<dbReference type="SUPFAM" id="SSF49464">
    <property type="entry name" value="Carboxypeptidase regulatory domain-like"/>
    <property type="match status" value="1"/>
</dbReference>
<keyword evidence="2" id="KW-0813">Transport</keyword>
<keyword evidence="3" id="KW-1134">Transmembrane beta strand</keyword>
<dbReference type="Gene3D" id="2.40.170.20">
    <property type="entry name" value="TonB-dependent receptor, beta-barrel domain"/>
    <property type="match status" value="1"/>
</dbReference>
<dbReference type="STRING" id="742817.HMPREF9449_02178"/>
<dbReference type="InterPro" id="IPR036942">
    <property type="entry name" value="Beta-barrel_TonB_sf"/>
</dbReference>
<dbReference type="eggNOG" id="COG4206">
    <property type="taxonomic scope" value="Bacteria"/>
</dbReference>
<gene>
    <name evidence="9" type="ORF">HMPREF9449_02178</name>
</gene>
<keyword evidence="6" id="KW-0472">Membrane</keyword>
<keyword evidence="5" id="KW-0732">Signal</keyword>
<keyword evidence="4" id="KW-0812">Transmembrane</keyword>
<evidence type="ECO:0000256" key="1">
    <source>
        <dbReference type="ARBA" id="ARBA00004571"/>
    </source>
</evidence>
<dbReference type="HOGENOM" id="CLU_013529_0_0_10"/>
<dbReference type="InterPro" id="IPR008969">
    <property type="entry name" value="CarboxyPept-like_regulatory"/>
</dbReference>
<dbReference type="GO" id="GO:0015344">
    <property type="term" value="F:siderophore uptake transmembrane transporter activity"/>
    <property type="evidence" value="ECO:0007669"/>
    <property type="project" value="TreeGrafter"/>
</dbReference>
<dbReference type="Gene3D" id="2.170.130.10">
    <property type="entry name" value="TonB-dependent receptor, plug domain"/>
    <property type="match status" value="1"/>
</dbReference>
<evidence type="ECO:0000256" key="3">
    <source>
        <dbReference type="ARBA" id="ARBA00022452"/>
    </source>
</evidence>
<evidence type="ECO:0000256" key="6">
    <source>
        <dbReference type="ARBA" id="ARBA00023136"/>
    </source>
</evidence>
<reference evidence="9 10" key="1">
    <citation type="submission" date="2012-01" db="EMBL/GenBank/DDBJ databases">
        <title>The Genome Sequence of Odoribacter laneus YIT 12061.</title>
        <authorList>
            <consortium name="The Broad Institute Genome Sequencing Platform"/>
            <person name="Earl A."/>
            <person name="Ward D."/>
            <person name="Feldgarden M."/>
            <person name="Gevers D."/>
            <person name="Morotomi M."/>
            <person name="Young S.K."/>
            <person name="Zeng Q."/>
            <person name="Gargeya S."/>
            <person name="Fitzgerald M."/>
            <person name="Haas B."/>
            <person name="Abouelleil A."/>
            <person name="Alvarado L."/>
            <person name="Arachchi H.M."/>
            <person name="Berlin A."/>
            <person name="Chapman S.B."/>
            <person name="Gearin G."/>
            <person name="Goldberg J."/>
            <person name="Griggs A."/>
            <person name="Gujja S."/>
            <person name="Hansen M."/>
            <person name="Heiman D."/>
            <person name="Howarth C."/>
            <person name="Larimer J."/>
            <person name="Lui A."/>
            <person name="MacDonald P.J.P."/>
            <person name="McCowen C."/>
            <person name="Montmayeur A."/>
            <person name="Murphy C."/>
            <person name="Neiman D."/>
            <person name="Pearson M."/>
            <person name="Priest M."/>
            <person name="Roberts A."/>
            <person name="Saif S."/>
            <person name="Shea T."/>
            <person name="Sisk P."/>
            <person name="Stolte C."/>
            <person name="Sykes S."/>
            <person name="Wortman J."/>
            <person name="Nusbaum C."/>
            <person name="Birren B."/>
        </authorList>
    </citation>
    <scope>NUCLEOTIDE SEQUENCE [LARGE SCALE GENOMIC DNA]</scope>
    <source>
        <strain evidence="9 10">YIT 12061</strain>
    </source>
</reference>
<evidence type="ECO:0000256" key="7">
    <source>
        <dbReference type="ARBA" id="ARBA00023237"/>
    </source>
</evidence>
<dbReference type="Gene3D" id="2.60.40.1120">
    <property type="entry name" value="Carboxypeptidase-like, regulatory domain"/>
    <property type="match status" value="1"/>
</dbReference>
<comment type="subcellular location">
    <subcellularLocation>
        <location evidence="1">Cell outer membrane</location>
        <topology evidence="1">Multi-pass membrane protein</topology>
    </subcellularLocation>
</comment>
<evidence type="ECO:0000313" key="9">
    <source>
        <dbReference type="EMBL" id="EHP46561.1"/>
    </source>
</evidence>
<keyword evidence="10" id="KW-1185">Reference proteome</keyword>